<evidence type="ECO:0000259" key="8">
    <source>
        <dbReference type="PROSITE" id="PS50888"/>
    </source>
</evidence>
<dbReference type="KEGG" id="mcha:111009166"/>
<feature type="compositionally biased region" description="Gly residues" evidence="7">
    <location>
        <begin position="17"/>
        <end position="27"/>
    </location>
</feature>
<feature type="region of interest" description="Disordered" evidence="7">
    <location>
        <begin position="1"/>
        <end position="83"/>
    </location>
</feature>
<sequence>MYQSTSSSSSSQKSMGPAGGGGGGGLTRYGSAPGSLLTSAVDSVIGGGRHPDSTASLRTPPPSFGGHYFSSADSSTSNDLKSSSSGAAAAAALNRSYGIHDLALGDFSIPRNFNSNGGQSSSSSPLVRQRSSPAGFLGHFAVADGNGSGFSVTRGGGNYGSQNNNNGVCRLKSQLSFSGQDSLSQISEMSESVVEGVNSSNANANIAITHSFGIDSWDSANSNSIVFTAPHPKRPHHSDSDFFNCLESQFSMPQTSLEMATVERLLQIPEDSVPCKIRAKRGCATHPRSIAERERRTRISGKLKKLQELVPNMDKQTSYADMLDLAVQHIKGLQNQIQKLNKEVENCSCGCKGSS</sequence>
<evidence type="ECO:0000256" key="2">
    <source>
        <dbReference type="ARBA" id="ARBA00023015"/>
    </source>
</evidence>
<dbReference type="RefSeq" id="XP_022137823.1">
    <property type="nucleotide sequence ID" value="XM_022282131.1"/>
</dbReference>
<feature type="compositionally biased region" description="Low complexity" evidence="7">
    <location>
        <begin position="70"/>
        <end position="83"/>
    </location>
</feature>
<evidence type="ECO:0000256" key="1">
    <source>
        <dbReference type="ARBA" id="ARBA00004123"/>
    </source>
</evidence>
<organism evidence="9 10">
    <name type="scientific">Momordica charantia</name>
    <name type="common">Bitter gourd</name>
    <name type="synonym">Balsam pear</name>
    <dbReference type="NCBI Taxonomy" id="3673"/>
    <lineage>
        <taxon>Eukaryota</taxon>
        <taxon>Viridiplantae</taxon>
        <taxon>Streptophyta</taxon>
        <taxon>Embryophyta</taxon>
        <taxon>Tracheophyta</taxon>
        <taxon>Spermatophyta</taxon>
        <taxon>Magnoliopsida</taxon>
        <taxon>eudicotyledons</taxon>
        <taxon>Gunneridae</taxon>
        <taxon>Pentapetalae</taxon>
        <taxon>rosids</taxon>
        <taxon>fabids</taxon>
        <taxon>Cucurbitales</taxon>
        <taxon>Cucurbitaceae</taxon>
        <taxon>Momordiceae</taxon>
        <taxon>Momordica</taxon>
    </lineage>
</organism>
<evidence type="ECO:0000256" key="6">
    <source>
        <dbReference type="SAM" id="Coils"/>
    </source>
</evidence>
<dbReference type="Pfam" id="PF00010">
    <property type="entry name" value="HLH"/>
    <property type="match status" value="1"/>
</dbReference>
<dbReference type="AlphaFoldDB" id="A0A6J1CBF5"/>
<dbReference type="GO" id="GO:0005634">
    <property type="term" value="C:nucleus"/>
    <property type="evidence" value="ECO:0007669"/>
    <property type="project" value="UniProtKB-SubCell"/>
</dbReference>
<dbReference type="OrthoDB" id="2019494at2759"/>
<keyword evidence="2" id="KW-0805">Transcription regulation</keyword>
<keyword evidence="9" id="KW-1185">Reference proteome</keyword>
<dbReference type="PROSITE" id="PS50888">
    <property type="entry name" value="BHLH"/>
    <property type="match status" value="1"/>
</dbReference>
<keyword evidence="5" id="KW-0539">Nucleus</keyword>
<dbReference type="InterPro" id="IPR045843">
    <property type="entry name" value="IND-like"/>
</dbReference>
<name>A0A6J1CBF5_MOMCH</name>
<dbReference type="FunFam" id="4.10.280.10:FF:000021">
    <property type="entry name" value="Transcription factor bHLH130 family"/>
    <property type="match status" value="1"/>
</dbReference>
<protein>
    <submittedName>
        <fullName evidence="10">Transcription factor bHLH128</fullName>
    </submittedName>
</protein>
<dbReference type="GO" id="GO:0046983">
    <property type="term" value="F:protein dimerization activity"/>
    <property type="evidence" value="ECO:0007669"/>
    <property type="project" value="InterPro"/>
</dbReference>
<evidence type="ECO:0000256" key="5">
    <source>
        <dbReference type="ARBA" id="ARBA00023242"/>
    </source>
</evidence>
<evidence type="ECO:0000256" key="4">
    <source>
        <dbReference type="ARBA" id="ARBA00023163"/>
    </source>
</evidence>
<dbReference type="PANTHER" id="PTHR16223:SF177">
    <property type="entry name" value="TRANSCRIPTION FACTOR BHLH129"/>
    <property type="match status" value="1"/>
</dbReference>
<dbReference type="CDD" id="cd11393">
    <property type="entry name" value="bHLH_AtbHLH_like"/>
    <property type="match status" value="1"/>
</dbReference>
<feature type="domain" description="BHLH" evidence="8">
    <location>
        <begin position="283"/>
        <end position="333"/>
    </location>
</feature>
<reference evidence="10" key="1">
    <citation type="submission" date="2025-08" db="UniProtKB">
        <authorList>
            <consortium name="RefSeq"/>
        </authorList>
    </citation>
    <scope>IDENTIFICATION</scope>
    <source>
        <strain evidence="10">OHB3-1</strain>
    </source>
</reference>
<evidence type="ECO:0000313" key="10">
    <source>
        <dbReference type="RefSeq" id="XP_022137823.1"/>
    </source>
</evidence>
<feature type="coiled-coil region" evidence="6">
    <location>
        <begin position="323"/>
        <end position="350"/>
    </location>
</feature>
<evidence type="ECO:0000313" key="9">
    <source>
        <dbReference type="Proteomes" id="UP000504603"/>
    </source>
</evidence>
<accession>A0A6J1CBF5</accession>
<dbReference type="SMART" id="SM00353">
    <property type="entry name" value="HLH"/>
    <property type="match status" value="1"/>
</dbReference>
<dbReference type="GO" id="GO:0000978">
    <property type="term" value="F:RNA polymerase II cis-regulatory region sequence-specific DNA binding"/>
    <property type="evidence" value="ECO:0007669"/>
    <property type="project" value="TreeGrafter"/>
</dbReference>
<keyword evidence="4" id="KW-0804">Transcription</keyword>
<dbReference type="GeneID" id="111009166"/>
<dbReference type="GO" id="GO:0000981">
    <property type="term" value="F:DNA-binding transcription factor activity, RNA polymerase II-specific"/>
    <property type="evidence" value="ECO:0007669"/>
    <property type="project" value="TreeGrafter"/>
</dbReference>
<evidence type="ECO:0000256" key="3">
    <source>
        <dbReference type="ARBA" id="ARBA00023125"/>
    </source>
</evidence>
<evidence type="ECO:0000256" key="7">
    <source>
        <dbReference type="SAM" id="MobiDB-lite"/>
    </source>
</evidence>
<dbReference type="InterPro" id="IPR045239">
    <property type="entry name" value="bHLH95_bHLH"/>
</dbReference>
<dbReference type="Proteomes" id="UP000504603">
    <property type="component" value="Unplaced"/>
</dbReference>
<keyword evidence="6" id="KW-0175">Coiled coil</keyword>
<keyword evidence="3" id="KW-0238">DNA-binding</keyword>
<dbReference type="SUPFAM" id="SSF47459">
    <property type="entry name" value="HLH, helix-loop-helix DNA-binding domain"/>
    <property type="match status" value="1"/>
</dbReference>
<gene>
    <name evidence="10" type="primary">LOC111009166</name>
</gene>
<feature type="compositionally biased region" description="Low complexity" evidence="7">
    <location>
        <begin position="1"/>
        <end position="14"/>
    </location>
</feature>
<proteinExistence type="predicted"/>
<dbReference type="InterPro" id="IPR036638">
    <property type="entry name" value="HLH_DNA-bd_sf"/>
</dbReference>
<dbReference type="InterPro" id="IPR011598">
    <property type="entry name" value="bHLH_dom"/>
</dbReference>
<comment type="subcellular location">
    <subcellularLocation>
        <location evidence="1">Nucleus</location>
    </subcellularLocation>
</comment>
<dbReference type="Gene3D" id="4.10.280.10">
    <property type="entry name" value="Helix-loop-helix DNA-binding domain"/>
    <property type="match status" value="1"/>
</dbReference>
<dbReference type="PANTHER" id="PTHR16223">
    <property type="entry name" value="TRANSCRIPTION FACTOR BHLH83-RELATED"/>
    <property type="match status" value="1"/>
</dbReference>